<gene>
    <name evidence="7" type="primary">B0361.11</name>
</gene>
<comment type="subcellular location">
    <subcellularLocation>
        <location evidence="1">Membrane</location>
        <topology evidence="1">Multi-pass membrane protein</topology>
    </subcellularLocation>
</comment>
<name>A0A3G6JBC2_9BILA</name>
<organism evidence="7">
    <name type="scientific">Anisakis pegreffii</name>
    <dbReference type="NCBI Taxonomy" id="303229"/>
    <lineage>
        <taxon>Eukaryota</taxon>
        <taxon>Metazoa</taxon>
        <taxon>Ecdysozoa</taxon>
        <taxon>Nematoda</taxon>
        <taxon>Chromadorea</taxon>
        <taxon>Rhabditida</taxon>
        <taxon>Spirurina</taxon>
        <taxon>Ascaridomorpha</taxon>
        <taxon>Ascaridoidea</taxon>
        <taxon>Anisakidae</taxon>
        <taxon>Anisakis</taxon>
        <taxon>Anisakis simplex complex</taxon>
    </lineage>
</organism>
<reference evidence="7" key="1">
    <citation type="submission" date="2018-03" db="EMBL/GenBank/DDBJ databases">
        <title>A comparison of the expression on the transcriptome analysis of Anisakis pegreffii L3 and L4.</title>
        <authorList>
            <person name="Nam U.-H."/>
            <person name="Kim J.-O."/>
            <person name="Kim J.-H."/>
        </authorList>
    </citation>
    <scope>NUCLEOTIDE SEQUENCE</scope>
    <source>
        <tissue evidence="7">Whole body</tissue>
    </source>
</reference>
<dbReference type="GO" id="GO:0022857">
    <property type="term" value="F:transmembrane transporter activity"/>
    <property type="evidence" value="ECO:0007669"/>
    <property type="project" value="InterPro"/>
</dbReference>
<evidence type="ECO:0000256" key="5">
    <source>
        <dbReference type="SAM" id="Phobius"/>
    </source>
</evidence>
<dbReference type="PANTHER" id="PTHR24064">
    <property type="entry name" value="SOLUTE CARRIER FAMILY 22 MEMBER"/>
    <property type="match status" value="1"/>
</dbReference>
<evidence type="ECO:0000256" key="2">
    <source>
        <dbReference type="ARBA" id="ARBA00022692"/>
    </source>
</evidence>
<feature type="transmembrane region" description="Helical" evidence="5">
    <location>
        <begin position="199"/>
        <end position="219"/>
    </location>
</feature>
<feature type="transmembrane region" description="Helical" evidence="5">
    <location>
        <begin position="337"/>
        <end position="359"/>
    </location>
</feature>
<dbReference type="SUPFAM" id="SSF103473">
    <property type="entry name" value="MFS general substrate transporter"/>
    <property type="match status" value="1"/>
</dbReference>
<evidence type="ECO:0000313" key="7">
    <source>
        <dbReference type="EMBL" id="AZA15235.1"/>
    </source>
</evidence>
<dbReference type="AlphaFoldDB" id="A0A3G6JBC2"/>
<dbReference type="CDD" id="cd17317">
    <property type="entry name" value="MFS_SLC22"/>
    <property type="match status" value="1"/>
</dbReference>
<evidence type="ECO:0000256" key="4">
    <source>
        <dbReference type="ARBA" id="ARBA00023136"/>
    </source>
</evidence>
<dbReference type="Pfam" id="PF00083">
    <property type="entry name" value="Sugar_tr"/>
    <property type="match status" value="1"/>
</dbReference>
<dbReference type="PROSITE" id="PS50850">
    <property type="entry name" value="MFS"/>
    <property type="match status" value="1"/>
</dbReference>
<dbReference type="InterPro" id="IPR005828">
    <property type="entry name" value="MFS_sugar_transport-like"/>
</dbReference>
<keyword evidence="4 5" id="KW-0472">Membrane</keyword>
<evidence type="ECO:0000256" key="3">
    <source>
        <dbReference type="ARBA" id="ARBA00022989"/>
    </source>
</evidence>
<dbReference type="EMBL" id="MH047642">
    <property type="protein sequence ID" value="AZA15235.1"/>
    <property type="molecule type" value="mRNA"/>
</dbReference>
<feature type="domain" description="Major facilitator superfamily (MFS) profile" evidence="6">
    <location>
        <begin position="51"/>
        <end position="510"/>
    </location>
</feature>
<accession>A0A3G6JBC2</accession>
<evidence type="ECO:0000256" key="1">
    <source>
        <dbReference type="ARBA" id="ARBA00004141"/>
    </source>
</evidence>
<feature type="transmembrane region" description="Helical" evidence="5">
    <location>
        <begin position="259"/>
        <end position="278"/>
    </location>
</feature>
<dbReference type="InterPro" id="IPR036259">
    <property type="entry name" value="MFS_trans_sf"/>
</dbReference>
<feature type="transmembrane region" description="Helical" evidence="5">
    <location>
        <begin position="371"/>
        <end position="393"/>
    </location>
</feature>
<proteinExistence type="evidence at transcript level"/>
<evidence type="ECO:0000259" key="6">
    <source>
        <dbReference type="PROSITE" id="PS50850"/>
    </source>
</evidence>
<feature type="transmembrane region" description="Helical" evidence="5">
    <location>
        <begin position="143"/>
        <end position="161"/>
    </location>
</feature>
<feature type="transmembrane region" description="Helical" evidence="5">
    <location>
        <begin position="51"/>
        <end position="72"/>
    </location>
</feature>
<feature type="transmembrane region" description="Helical" evidence="5">
    <location>
        <begin position="173"/>
        <end position="193"/>
    </location>
</feature>
<protein>
    <submittedName>
        <fullName evidence="7">Putative transporter B0361.11</fullName>
    </submittedName>
</protein>
<sequence length="563" mass="63123">MDHFTTEAAKSDDVSTTGSNKRLSLTMSLKELDAEKVLDAFGKYGPYQMKAYILITAVLMLYSSQMMIMSFISTAPEFECDIKQNEAESKSEYTIIDSCYVNDSNNVTILCNEIPNASFKFNESSPQTTLNSEFNLVCRDEHWAQHASSLFLLGGLLVTPFTTQLSDLYGRRYAFLISLWTAVTAAVACSFAPTYGWFLLFRFITGVGTSSYATVGWVFCCESVSVKFRSFIPVVGTFAWVSGIMLVGILRVFISNWRWLYFAVSLPGLLTYSYYWLLPESLHWMITHNRSKQVSRYIEKSSTFNHKTISIPDCKSSTTKLNEGNSRTFIDMVKNKAIVFHLTIHCLIIMVMNTTYWGLALFSTKLSDDSYTGYFLSGLVEIPAGLLCIPLLLKFGRRTITFWCLALQGVSMGAAILYPGPGTIEMIFPVVAKLFNSILWTSEPLLLAEMSPTSIRNIFYGLVTFFGEFGSVLAPYLELLKDIDERAPQTVVAILSAGASMLVLTAPETKNKPMPEDLDQFDIGCLLRRFACCRQTPKDNNEYGIQTLPETESNIMLPAVNEQ</sequence>
<dbReference type="Gene3D" id="1.20.1250.20">
    <property type="entry name" value="MFS general substrate transporter like domains"/>
    <property type="match status" value="1"/>
</dbReference>
<dbReference type="InterPro" id="IPR020846">
    <property type="entry name" value="MFS_dom"/>
</dbReference>
<dbReference type="GO" id="GO:0016020">
    <property type="term" value="C:membrane"/>
    <property type="evidence" value="ECO:0007669"/>
    <property type="project" value="UniProtKB-SubCell"/>
</dbReference>
<feature type="transmembrane region" description="Helical" evidence="5">
    <location>
        <begin position="400"/>
        <end position="420"/>
    </location>
</feature>
<feature type="transmembrane region" description="Helical" evidence="5">
    <location>
        <begin position="458"/>
        <end position="477"/>
    </location>
</feature>
<keyword evidence="3 5" id="KW-1133">Transmembrane helix</keyword>
<keyword evidence="2 5" id="KW-0812">Transmembrane</keyword>
<feature type="transmembrane region" description="Helical" evidence="5">
    <location>
        <begin position="231"/>
        <end position="253"/>
    </location>
</feature>